<reference evidence="1 2" key="1">
    <citation type="journal article" date="2019" name="Emerg. Microbes Infect.">
        <title>Comprehensive subspecies identification of 175 nontuberculous mycobacteria species based on 7547 genomic profiles.</title>
        <authorList>
            <person name="Matsumoto Y."/>
            <person name="Kinjo T."/>
            <person name="Motooka D."/>
            <person name="Nabeya D."/>
            <person name="Jung N."/>
            <person name="Uechi K."/>
            <person name="Horii T."/>
            <person name="Iida T."/>
            <person name="Fujita J."/>
            <person name="Nakamura S."/>
        </authorList>
    </citation>
    <scope>NUCLEOTIDE SEQUENCE [LARGE SCALE GENOMIC DNA]</scope>
    <source>
        <strain evidence="1 2">JCM 30395</strain>
    </source>
</reference>
<keyword evidence="2" id="KW-1185">Reference proteome</keyword>
<evidence type="ECO:0000313" key="2">
    <source>
        <dbReference type="Proteomes" id="UP000466445"/>
    </source>
</evidence>
<gene>
    <name evidence="1" type="ORF">MSAR_27960</name>
</gene>
<dbReference type="Proteomes" id="UP000466445">
    <property type="component" value="Chromosome"/>
</dbReference>
<protein>
    <submittedName>
        <fullName evidence="1">Uncharacterized protein</fullName>
    </submittedName>
</protein>
<organism evidence="1 2">
    <name type="scientific">Mycolicibacterium sarraceniae</name>
    <dbReference type="NCBI Taxonomy" id="1534348"/>
    <lineage>
        <taxon>Bacteria</taxon>
        <taxon>Bacillati</taxon>
        <taxon>Actinomycetota</taxon>
        <taxon>Actinomycetes</taxon>
        <taxon>Mycobacteriales</taxon>
        <taxon>Mycobacteriaceae</taxon>
        <taxon>Mycolicibacterium</taxon>
    </lineage>
</organism>
<name>A0A7I7SSS5_9MYCO</name>
<dbReference type="KEGG" id="msar:MSAR_27960"/>
<accession>A0A7I7SSS5</accession>
<sequence>MFSGPTLKHRNLLRSVLLTSLVPATLSLWAASGRTLFVGPYTDLVRWLGTRDDLVEQRTPSGRGSTLVECFSAVSMKTAREDCFSSSTPRGSKPTDSGSGWYSFGRLERGGRKCGDTMTDSYRTVGNLVGGADGEIAFKAEQVAEAITEAVTIGEACGALRAVGLQAYISGNRITVDDEICVQYLGLGLGPVGPTEARWVIYQIACNLANHNRG</sequence>
<evidence type="ECO:0000313" key="1">
    <source>
        <dbReference type="EMBL" id="BBY59660.1"/>
    </source>
</evidence>
<dbReference type="AlphaFoldDB" id="A0A7I7SSS5"/>
<proteinExistence type="predicted"/>
<dbReference type="EMBL" id="AP022595">
    <property type="protein sequence ID" value="BBY59660.1"/>
    <property type="molecule type" value="Genomic_DNA"/>
</dbReference>